<reference evidence="1" key="1">
    <citation type="journal article" date="2020" name="bioRxiv">
        <title>Chromosome-level reference genome of the European wasp spider Argiope bruennichi: a resource for studies on range expansion and evolutionary adaptation.</title>
        <authorList>
            <person name="Sheffer M.M."/>
            <person name="Hoppe A."/>
            <person name="Krehenwinkel H."/>
            <person name="Uhl G."/>
            <person name="Kuss A.W."/>
            <person name="Jensen L."/>
            <person name="Jensen C."/>
            <person name="Gillespie R.G."/>
            <person name="Hoff K.J."/>
            <person name="Prost S."/>
        </authorList>
    </citation>
    <scope>NUCLEOTIDE SEQUENCE</scope>
</reference>
<dbReference type="InterPro" id="IPR036397">
    <property type="entry name" value="RNaseH_sf"/>
</dbReference>
<sequence>MRLLTVIMRANVGTMWRLVHGILDYRKMCGQWVPKMFSNFQKELLMGIALQHMFRYPEHPAFLECIVVGDKRWFHHFEPETKRNSMQWKHATSPYLQKFKAVPSAGKMVLAVFFNGRGPIDRST</sequence>
<dbReference type="PANTHER" id="PTHR46060">
    <property type="entry name" value="MARINER MOS1 TRANSPOSASE-LIKE PROTEIN"/>
    <property type="match status" value="1"/>
</dbReference>
<proteinExistence type="predicted"/>
<reference evidence="1" key="2">
    <citation type="submission" date="2020-06" db="EMBL/GenBank/DDBJ databases">
        <authorList>
            <person name="Sheffer M."/>
        </authorList>
    </citation>
    <scope>NUCLEOTIDE SEQUENCE</scope>
</reference>
<comment type="caution">
    <text evidence="1">The sequence shown here is derived from an EMBL/GenBank/DDBJ whole genome shotgun (WGS) entry which is preliminary data.</text>
</comment>
<evidence type="ECO:0000313" key="1">
    <source>
        <dbReference type="EMBL" id="KAF8784646.1"/>
    </source>
</evidence>
<evidence type="ECO:0000313" key="2">
    <source>
        <dbReference type="Proteomes" id="UP000807504"/>
    </source>
</evidence>
<name>A0A8T0F0I9_ARGBR</name>
<gene>
    <name evidence="1" type="ORF">HNY73_010297</name>
</gene>
<dbReference type="PANTHER" id="PTHR46060:SF1">
    <property type="entry name" value="MARINER MOS1 TRANSPOSASE-LIKE PROTEIN"/>
    <property type="match status" value="1"/>
</dbReference>
<protein>
    <submittedName>
        <fullName evidence="1">Uncharacterized protein</fullName>
    </submittedName>
</protein>
<dbReference type="GO" id="GO:0003676">
    <property type="term" value="F:nucleic acid binding"/>
    <property type="evidence" value="ECO:0007669"/>
    <property type="project" value="InterPro"/>
</dbReference>
<dbReference type="Gene3D" id="3.30.420.10">
    <property type="entry name" value="Ribonuclease H-like superfamily/Ribonuclease H"/>
    <property type="match status" value="1"/>
</dbReference>
<dbReference type="EMBL" id="JABXBU010000030">
    <property type="protein sequence ID" value="KAF8784646.1"/>
    <property type="molecule type" value="Genomic_DNA"/>
</dbReference>
<dbReference type="Proteomes" id="UP000807504">
    <property type="component" value="Unassembled WGS sequence"/>
</dbReference>
<keyword evidence="2" id="KW-1185">Reference proteome</keyword>
<organism evidence="1 2">
    <name type="scientific">Argiope bruennichi</name>
    <name type="common">Wasp spider</name>
    <name type="synonym">Aranea bruennichi</name>
    <dbReference type="NCBI Taxonomy" id="94029"/>
    <lineage>
        <taxon>Eukaryota</taxon>
        <taxon>Metazoa</taxon>
        <taxon>Ecdysozoa</taxon>
        <taxon>Arthropoda</taxon>
        <taxon>Chelicerata</taxon>
        <taxon>Arachnida</taxon>
        <taxon>Araneae</taxon>
        <taxon>Araneomorphae</taxon>
        <taxon>Entelegynae</taxon>
        <taxon>Araneoidea</taxon>
        <taxon>Araneidae</taxon>
        <taxon>Argiope</taxon>
    </lineage>
</organism>
<dbReference type="AlphaFoldDB" id="A0A8T0F0I9"/>
<dbReference type="InterPro" id="IPR052709">
    <property type="entry name" value="Transposase-MT_Hybrid"/>
</dbReference>
<accession>A0A8T0F0I9</accession>